<gene>
    <name evidence="1" type="ORF">L2E82_29727</name>
</gene>
<dbReference type="EMBL" id="CM042013">
    <property type="protein sequence ID" value="KAI3739324.1"/>
    <property type="molecule type" value="Genomic_DNA"/>
</dbReference>
<sequence>MGYRDIGTGGRQYGSTRECSGYTFKLIDENKVHIDAVEAIPPLLLLLSEGTLRGKKEAANALFNLCVYEGKEKVVPFLVEAIGSGSSNTKDNVASVLVKLCSRDQKYFVEAQKHGVMGKLMDLLQHGVRIG</sequence>
<protein>
    <submittedName>
        <fullName evidence="1">Uncharacterized protein</fullName>
    </submittedName>
</protein>
<keyword evidence="2" id="KW-1185">Reference proteome</keyword>
<reference evidence="2" key="1">
    <citation type="journal article" date="2022" name="Mol. Ecol. Resour.">
        <title>The genomes of chicory, endive, great burdock and yacon provide insights into Asteraceae palaeo-polyploidization history and plant inulin production.</title>
        <authorList>
            <person name="Fan W."/>
            <person name="Wang S."/>
            <person name="Wang H."/>
            <person name="Wang A."/>
            <person name="Jiang F."/>
            <person name="Liu H."/>
            <person name="Zhao H."/>
            <person name="Xu D."/>
            <person name="Zhang Y."/>
        </authorList>
    </citation>
    <scope>NUCLEOTIDE SEQUENCE [LARGE SCALE GENOMIC DNA]</scope>
    <source>
        <strain evidence="2">cv. Punajuju</strain>
    </source>
</reference>
<comment type="caution">
    <text evidence="1">The sequence shown here is derived from an EMBL/GenBank/DDBJ whole genome shotgun (WGS) entry which is preliminary data.</text>
</comment>
<evidence type="ECO:0000313" key="2">
    <source>
        <dbReference type="Proteomes" id="UP001055811"/>
    </source>
</evidence>
<reference evidence="1 2" key="2">
    <citation type="journal article" date="2022" name="Mol. Ecol. Resour.">
        <title>The genomes of chicory, endive, great burdock and yacon provide insights into Asteraceae paleo-polyploidization history and plant inulin production.</title>
        <authorList>
            <person name="Fan W."/>
            <person name="Wang S."/>
            <person name="Wang H."/>
            <person name="Wang A."/>
            <person name="Jiang F."/>
            <person name="Liu H."/>
            <person name="Zhao H."/>
            <person name="Xu D."/>
            <person name="Zhang Y."/>
        </authorList>
    </citation>
    <scope>NUCLEOTIDE SEQUENCE [LARGE SCALE GENOMIC DNA]</scope>
    <source>
        <strain evidence="2">cv. Punajuju</strain>
        <tissue evidence="1">Leaves</tissue>
    </source>
</reference>
<dbReference type="Proteomes" id="UP001055811">
    <property type="component" value="Linkage Group LG05"/>
</dbReference>
<accession>A0ACB9CYF3</accession>
<proteinExistence type="predicted"/>
<evidence type="ECO:0000313" key="1">
    <source>
        <dbReference type="EMBL" id="KAI3739324.1"/>
    </source>
</evidence>
<organism evidence="1 2">
    <name type="scientific">Cichorium intybus</name>
    <name type="common">Chicory</name>
    <dbReference type="NCBI Taxonomy" id="13427"/>
    <lineage>
        <taxon>Eukaryota</taxon>
        <taxon>Viridiplantae</taxon>
        <taxon>Streptophyta</taxon>
        <taxon>Embryophyta</taxon>
        <taxon>Tracheophyta</taxon>
        <taxon>Spermatophyta</taxon>
        <taxon>Magnoliopsida</taxon>
        <taxon>eudicotyledons</taxon>
        <taxon>Gunneridae</taxon>
        <taxon>Pentapetalae</taxon>
        <taxon>asterids</taxon>
        <taxon>campanulids</taxon>
        <taxon>Asterales</taxon>
        <taxon>Asteraceae</taxon>
        <taxon>Cichorioideae</taxon>
        <taxon>Cichorieae</taxon>
        <taxon>Cichoriinae</taxon>
        <taxon>Cichorium</taxon>
    </lineage>
</organism>
<name>A0ACB9CYF3_CICIN</name>